<protein>
    <submittedName>
        <fullName evidence="1">Uncharacterized protein</fullName>
    </submittedName>
</protein>
<proteinExistence type="predicted"/>
<name>A0ABR4CUS2_9HELO</name>
<comment type="caution">
    <text evidence="1">The sequence shown here is derived from an EMBL/GenBank/DDBJ whole genome shotgun (WGS) entry which is preliminary data.</text>
</comment>
<dbReference type="Proteomes" id="UP001595075">
    <property type="component" value="Unassembled WGS sequence"/>
</dbReference>
<feature type="non-terminal residue" evidence="1">
    <location>
        <position position="80"/>
    </location>
</feature>
<keyword evidence="2" id="KW-1185">Reference proteome</keyword>
<gene>
    <name evidence="1" type="ORF">VTL71DRAFT_11026</name>
</gene>
<reference evidence="1 2" key="1">
    <citation type="journal article" date="2024" name="Commun. Biol.">
        <title>Comparative genomic analysis of thermophilic fungi reveals convergent evolutionary adaptations and gene losses.</title>
        <authorList>
            <person name="Steindorff A.S."/>
            <person name="Aguilar-Pontes M.V."/>
            <person name="Robinson A.J."/>
            <person name="Andreopoulos B."/>
            <person name="LaButti K."/>
            <person name="Kuo A."/>
            <person name="Mondo S."/>
            <person name="Riley R."/>
            <person name="Otillar R."/>
            <person name="Haridas S."/>
            <person name="Lipzen A."/>
            <person name="Grimwood J."/>
            <person name="Schmutz J."/>
            <person name="Clum A."/>
            <person name="Reid I.D."/>
            <person name="Moisan M.C."/>
            <person name="Butler G."/>
            <person name="Nguyen T.T.M."/>
            <person name="Dewar K."/>
            <person name="Conant G."/>
            <person name="Drula E."/>
            <person name="Henrissat B."/>
            <person name="Hansel C."/>
            <person name="Singer S."/>
            <person name="Hutchinson M.I."/>
            <person name="de Vries R.P."/>
            <person name="Natvig D.O."/>
            <person name="Powell A.J."/>
            <person name="Tsang A."/>
            <person name="Grigoriev I.V."/>
        </authorList>
    </citation>
    <scope>NUCLEOTIDE SEQUENCE [LARGE SCALE GENOMIC DNA]</scope>
    <source>
        <strain evidence="1 2">CBS 494.80</strain>
    </source>
</reference>
<organism evidence="1 2">
    <name type="scientific">Oculimacula yallundae</name>
    <dbReference type="NCBI Taxonomy" id="86028"/>
    <lineage>
        <taxon>Eukaryota</taxon>
        <taxon>Fungi</taxon>
        <taxon>Dikarya</taxon>
        <taxon>Ascomycota</taxon>
        <taxon>Pezizomycotina</taxon>
        <taxon>Leotiomycetes</taxon>
        <taxon>Helotiales</taxon>
        <taxon>Ploettnerulaceae</taxon>
        <taxon>Oculimacula</taxon>
    </lineage>
</organism>
<evidence type="ECO:0000313" key="2">
    <source>
        <dbReference type="Proteomes" id="UP001595075"/>
    </source>
</evidence>
<sequence>MNGVLTRGIVIEPRFCYTTKTPSFCGNNQWRATSSLKIGRTPRCRSRKWETLYVECVHGCMRTSRFMGWYSHSQPGRSCA</sequence>
<dbReference type="EMBL" id="JAZHXI010000003">
    <property type="protein sequence ID" value="KAL2073700.1"/>
    <property type="molecule type" value="Genomic_DNA"/>
</dbReference>
<accession>A0ABR4CUS2</accession>
<evidence type="ECO:0000313" key="1">
    <source>
        <dbReference type="EMBL" id="KAL2073700.1"/>
    </source>
</evidence>